<reference evidence="2" key="1">
    <citation type="journal article" date="2019" name="Int. J. Syst. Evol. Microbiol.">
        <title>The Global Catalogue of Microorganisms (GCM) 10K type strain sequencing project: providing services to taxonomists for standard genome sequencing and annotation.</title>
        <authorList>
            <consortium name="The Broad Institute Genomics Platform"/>
            <consortium name="The Broad Institute Genome Sequencing Center for Infectious Disease"/>
            <person name="Wu L."/>
            <person name="Ma J."/>
        </authorList>
    </citation>
    <scope>NUCLEOTIDE SEQUENCE [LARGE SCALE GENOMIC DNA]</scope>
    <source>
        <strain evidence="2">JCM 14283</strain>
    </source>
</reference>
<proteinExistence type="predicted"/>
<keyword evidence="2" id="KW-1185">Reference proteome</keyword>
<sequence length="85" mass="8964">MVVRPWSVTSGESTPPALPAEVALVLDDLLWMSLCASLITGSFEESRIQPVAVGARRGREDHLPGYVPVSGRLASFGGAQGVSRT</sequence>
<organism evidence="1 2">
    <name type="scientific">Terrabacter terrae</name>
    <dbReference type="NCBI Taxonomy" id="318434"/>
    <lineage>
        <taxon>Bacteria</taxon>
        <taxon>Bacillati</taxon>
        <taxon>Actinomycetota</taxon>
        <taxon>Actinomycetes</taxon>
        <taxon>Micrococcales</taxon>
        <taxon>Intrasporangiaceae</taxon>
        <taxon>Terrabacter</taxon>
    </lineage>
</organism>
<name>A0ABP5FQW4_9MICO</name>
<dbReference type="Proteomes" id="UP001501285">
    <property type="component" value="Unassembled WGS sequence"/>
</dbReference>
<evidence type="ECO:0000313" key="2">
    <source>
        <dbReference type="Proteomes" id="UP001501285"/>
    </source>
</evidence>
<accession>A0ABP5FQW4</accession>
<comment type="caution">
    <text evidence="1">The sequence shown here is derived from an EMBL/GenBank/DDBJ whole genome shotgun (WGS) entry which is preliminary data.</text>
</comment>
<dbReference type="EMBL" id="BAAANB010000021">
    <property type="protein sequence ID" value="GAA2030677.1"/>
    <property type="molecule type" value="Genomic_DNA"/>
</dbReference>
<evidence type="ECO:0000313" key="1">
    <source>
        <dbReference type="EMBL" id="GAA2030677.1"/>
    </source>
</evidence>
<protein>
    <submittedName>
        <fullName evidence="1">Uncharacterized protein</fullName>
    </submittedName>
</protein>
<gene>
    <name evidence="1" type="ORF">GCM10009740_20460</name>
</gene>